<evidence type="ECO:0000256" key="5">
    <source>
        <dbReference type="SAM" id="Phobius"/>
    </source>
</evidence>
<feature type="transmembrane region" description="Helical" evidence="5">
    <location>
        <begin position="80"/>
        <end position="100"/>
    </location>
</feature>
<dbReference type="GO" id="GO:0005886">
    <property type="term" value="C:plasma membrane"/>
    <property type="evidence" value="ECO:0007669"/>
    <property type="project" value="InterPro"/>
</dbReference>
<proteinExistence type="predicted"/>
<sequence length="269" mass="29281">MHTVNLGPMALPMALVILLAAIFASLAVAHWAARTNKINIESQLWIVLLLGLVAARLAFVAMYFAQYQAAPLSIINIRDGGFSAAAGIATVLLVTAWLAWRHANQRKPLILAVLSGVLLWFGGSFLAKQFTSEPPIPNLSLVALDGTSVSLPTLKGKPVVINLWASWCPPCHREMPVLRDAQINNQDVMFVFANQGESAELIKRYLSTNQLKLNNVLVDPEMQLSKSTSSVAYPTTLFFNAQGQLIERRAGEVSSATLARSIEALRPKP</sequence>
<protein>
    <submittedName>
        <fullName evidence="7">TlpA disulfide reductase family protein</fullName>
    </submittedName>
</protein>
<dbReference type="RefSeq" id="WP_348946617.1">
    <property type="nucleotide sequence ID" value="NZ_CP157355.1"/>
</dbReference>
<evidence type="ECO:0000256" key="2">
    <source>
        <dbReference type="ARBA" id="ARBA00022748"/>
    </source>
</evidence>
<dbReference type="PANTHER" id="PTHR42852">
    <property type="entry name" value="THIOL:DISULFIDE INTERCHANGE PROTEIN DSBE"/>
    <property type="match status" value="1"/>
</dbReference>
<dbReference type="InterPro" id="IPR050553">
    <property type="entry name" value="Thioredoxin_ResA/DsbE_sf"/>
</dbReference>
<dbReference type="PROSITE" id="PS00194">
    <property type="entry name" value="THIOREDOXIN_1"/>
    <property type="match status" value="1"/>
</dbReference>
<dbReference type="GO" id="GO:0042158">
    <property type="term" value="P:lipoprotein biosynthetic process"/>
    <property type="evidence" value="ECO:0007669"/>
    <property type="project" value="InterPro"/>
</dbReference>
<dbReference type="GO" id="GO:0017004">
    <property type="term" value="P:cytochrome complex assembly"/>
    <property type="evidence" value="ECO:0007669"/>
    <property type="project" value="UniProtKB-KW"/>
</dbReference>
<dbReference type="AlphaFoldDB" id="A0AAU7FFE3"/>
<evidence type="ECO:0000259" key="6">
    <source>
        <dbReference type="PROSITE" id="PS51352"/>
    </source>
</evidence>
<dbReference type="GO" id="GO:0030313">
    <property type="term" value="C:cell envelope"/>
    <property type="evidence" value="ECO:0007669"/>
    <property type="project" value="UniProtKB-SubCell"/>
</dbReference>
<feature type="transmembrane region" description="Helical" evidence="5">
    <location>
        <begin position="109"/>
        <end position="127"/>
    </location>
</feature>
<feature type="transmembrane region" description="Helical" evidence="5">
    <location>
        <begin position="44"/>
        <end position="65"/>
    </location>
</feature>
<accession>A0AAU7FFE3</accession>
<dbReference type="InterPro" id="IPR036249">
    <property type="entry name" value="Thioredoxin-like_sf"/>
</dbReference>
<feature type="domain" description="Thioredoxin" evidence="6">
    <location>
        <begin position="130"/>
        <end position="267"/>
    </location>
</feature>
<organism evidence="7">
    <name type="scientific">Chitinibacter mangrovi</name>
    <dbReference type="NCBI Taxonomy" id="3153927"/>
    <lineage>
        <taxon>Bacteria</taxon>
        <taxon>Pseudomonadati</taxon>
        <taxon>Pseudomonadota</taxon>
        <taxon>Betaproteobacteria</taxon>
        <taxon>Neisseriales</taxon>
        <taxon>Chitinibacteraceae</taxon>
        <taxon>Chitinibacter</taxon>
    </lineage>
</organism>
<dbReference type="Gene3D" id="3.40.30.10">
    <property type="entry name" value="Glutaredoxin"/>
    <property type="match status" value="1"/>
</dbReference>
<comment type="subcellular location">
    <subcellularLocation>
        <location evidence="1">Cell envelope</location>
    </subcellularLocation>
</comment>
<dbReference type="KEGG" id="cmav:ABHF33_08070"/>
<keyword evidence="5" id="KW-1133">Transmembrane helix</keyword>
<keyword evidence="5" id="KW-0472">Membrane</keyword>
<keyword evidence="4" id="KW-0676">Redox-active center</keyword>
<evidence type="ECO:0000256" key="4">
    <source>
        <dbReference type="ARBA" id="ARBA00023284"/>
    </source>
</evidence>
<gene>
    <name evidence="7" type="ORF">ABHF33_08070</name>
</gene>
<keyword evidence="2" id="KW-0201">Cytochrome c-type biogenesis</keyword>
<dbReference type="GO" id="GO:0008961">
    <property type="term" value="F:phosphatidylglycerol-prolipoprotein diacylglyceryl transferase activity"/>
    <property type="evidence" value="ECO:0007669"/>
    <property type="project" value="InterPro"/>
</dbReference>
<dbReference type="PROSITE" id="PS51352">
    <property type="entry name" value="THIOREDOXIN_2"/>
    <property type="match status" value="1"/>
</dbReference>
<dbReference type="Pfam" id="PF01790">
    <property type="entry name" value="LGT"/>
    <property type="match status" value="1"/>
</dbReference>
<dbReference type="GO" id="GO:0015036">
    <property type="term" value="F:disulfide oxidoreductase activity"/>
    <property type="evidence" value="ECO:0007669"/>
    <property type="project" value="UniProtKB-ARBA"/>
</dbReference>
<name>A0AAU7FFE3_9NEIS</name>
<dbReference type="InterPro" id="IPR001640">
    <property type="entry name" value="Lgt"/>
</dbReference>
<feature type="transmembrane region" description="Helical" evidence="5">
    <location>
        <begin position="12"/>
        <end position="32"/>
    </location>
</feature>
<dbReference type="InterPro" id="IPR013766">
    <property type="entry name" value="Thioredoxin_domain"/>
</dbReference>
<dbReference type="InterPro" id="IPR013740">
    <property type="entry name" value="Redoxin"/>
</dbReference>
<dbReference type="SUPFAM" id="SSF52833">
    <property type="entry name" value="Thioredoxin-like"/>
    <property type="match status" value="1"/>
</dbReference>
<keyword evidence="5" id="KW-0812">Transmembrane</keyword>
<dbReference type="CDD" id="cd02966">
    <property type="entry name" value="TlpA_like_family"/>
    <property type="match status" value="1"/>
</dbReference>
<keyword evidence="3" id="KW-1015">Disulfide bond</keyword>
<dbReference type="InterPro" id="IPR017937">
    <property type="entry name" value="Thioredoxin_CS"/>
</dbReference>
<dbReference type="PANTHER" id="PTHR42852:SF6">
    <property type="entry name" value="THIOL:DISULFIDE INTERCHANGE PROTEIN DSBE"/>
    <property type="match status" value="1"/>
</dbReference>
<reference evidence="7" key="1">
    <citation type="submission" date="2024-05" db="EMBL/GenBank/DDBJ databases">
        <authorList>
            <person name="Yang L."/>
            <person name="Pan L."/>
        </authorList>
    </citation>
    <scope>NUCLEOTIDE SEQUENCE</scope>
    <source>
        <strain evidence="7">FCG-7</strain>
    </source>
</reference>
<evidence type="ECO:0000256" key="1">
    <source>
        <dbReference type="ARBA" id="ARBA00004196"/>
    </source>
</evidence>
<evidence type="ECO:0000313" key="7">
    <source>
        <dbReference type="EMBL" id="XBM02351.1"/>
    </source>
</evidence>
<evidence type="ECO:0000256" key="3">
    <source>
        <dbReference type="ARBA" id="ARBA00023157"/>
    </source>
</evidence>
<dbReference type="EMBL" id="CP157355">
    <property type="protein sequence ID" value="XBM02351.1"/>
    <property type="molecule type" value="Genomic_DNA"/>
</dbReference>
<dbReference type="Pfam" id="PF08534">
    <property type="entry name" value="Redoxin"/>
    <property type="match status" value="1"/>
</dbReference>